<dbReference type="InterPro" id="IPR036423">
    <property type="entry name" value="SOD-like_Cu/Zn_dom_sf"/>
</dbReference>
<dbReference type="EMBL" id="QEAN01000017">
    <property type="protein sequence ID" value="TPX53400.1"/>
    <property type="molecule type" value="Genomic_DNA"/>
</dbReference>
<dbReference type="AlphaFoldDB" id="A0A507DJK9"/>
<evidence type="ECO:0000313" key="2">
    <source>
        <dbReference type="EMBL" id="TPX51803.1"/>
    </source>
</evidence>
<dbReference type="GO" id="GO:0006801">
    <property type="term" value="P:superoxide metabolic process"/>
    <property type="evidence" value="ECO:0007669"/>
    <property type="project" value="InterPro"/>
</dbReference>
<protein>
    <recommendedName>
        <fullName evidence="6">Superoxide dismutase copper/zinc binding domain-containing protein</fullName>
    </recommendedName>
</protein>
<accession>A0A507DJK9</accession>
<dbReference type="SUPFAM" id="SSF49329">
    <property type="entry name" value="Cu,Zn superoxide dismutase-like"/>
    <property type="match status" value="1"/>
</dbReference>
<name>A0A507DJK9_9FUNG</name>
<evidence type="ECO:0000313" key="5">
    <source>
        <dbReference type="Proteomes" id="UP000320475"/>
    </source>
</evidence>
<dbReference type="GO" id="GO:0046872">
    <property type="term" value="F:metal ion binding"/>
    <property type="evidence" value="ECO:0007669"/>
    <property type="project" value="InterPro"/>
</dbReference>
<proteinExistence type="predicted"/>
<organism evidence="2 5">
    <name type="scientific">Synchytrium endobioticum</name>
    <dbReference type="NCBI Taxonomy" id="286115"/>
    <lineage>
        <taxon>Eukaryota</taxon>
        <taxon>Fungi</taxon>
        <taxon>Fungi incertae sedis</taxon>
        <taxon>Chytridiomycota</taxon>
        <taxon>Chytridiomycota incertae sedis</taxon>
        <taxon>Chytridiomycetes</taxon>
        <taxon>Synchytriales</taxon>
        <taxon>Synchytriaceae</taxon>
        <taxon>Synchytrium</taxon>
    </lineage>
</organism>
<keyword evidence="4" id="KW-1185">Reference proteome</keyword>
<keyword evidence="1" id="KW-0732">Signal</keyword>
<gene>
    <name evidence="2" type="ORF">SeLEV6574_g00018</name>
    <name evidence="3" type="ORF">SeMB42_g00810</name>
</gene>
<dbReference type="VEuPathDB" id="FungiDB:SeMB42_g00810"/>
<comment type="caution">
    <text evidence="2">The sequence shown here is derived from an EMBL/GenBank/DDBJ whole genome shotgun (WGS) entry which is preliminary data.</text>
</comment>
<feature type="signal peptide" evidence="1">
    <location>
        <begin position="1"/>
        <end position="22"/>
    </location>
</feature>
<sequence>MTFSTIKLLHVILALAVSGTFAKRSSTVKFNATRRPLSVKTGAGIITLNSTFGADNKTVTGLDLHVNLNGFDTKTYGTSFTYFIATYGISANNCTWPGAAMPGGDISATAGPLVADAAGNIAPRVDHIPKIGVMDVQGQAIVIMDSKGQRVACSNIGSPKKQNPAYLALHPNAGQAGAAHTGTPSVGREAAAVTGGAQTGHSFNIMATIVSLIVVACVSSGFF</sequence>
<dbReference type="Proteomes" id="UP000317494">
    <property type="component" value="Unassembled WGS sequence"/>
</dbReference>
<dbReference type="EMBL" id="QEAM01000001">
    <property type="protein sequence ID" value="TPX51803.1"/>
    <property type="molecule type" value="Genomic_DNA"/>
</dbReference>
<feature type="chain" id="PRO_5036131055" description="Superoxide dismutase copper/zinc binding domain-containing protein" evidence="1">
    <location>
        <begin position="23"/>
        <end position="223"/>
    </location>
</feature>
<dbReference type="Proteomes" id="UP000320475">
    <property type="component" value="Unassembled WGS sequence"/>
</dbReference>
<evidence type="ECO:0000313" key="4">
    <source>
        <dbReference type="Proteomes" id="UP000317494"/>
    </source>
</evidence>
<evidence type="ECO:0000313" key="3">
    <source>
        <dbReference type="EMBL" id="TPX53400.1"/>
    </source>
</evidence>
<evidence type="ECO:0000256" key="1">
    <source>
        <dbReference type="SAM" id="SignalP"/>
    </source>
</evidence>
<reference evidence="4 5" key="1">
    <citation type="journal article" date="2019" name="Sci. Rep.">
        <title>Comparative genomics of chytrid fungi reveal insights into the obligate biotrophic and pathogenic lifestyle of Synchytrium endobioticum.</title>
        <authorList>
            <person name="van de Vossenberg B.T.L.H."/>
            <person name="Warris S."/>
            <person name="Nguyen H.D.T."/>
            <person name="van Gent-Pelzer M.P.E."/>
            <person name="Joly D.L."/>
            <person name="van de Geest H.C."/>
            <person name="Bonants P.J.M."/>
            <person name="Smith D.S."/>
            <person name="Levesque C.A."/>
            <person name="van der Lee T.A.J."/>
        </authorList>
    </citation>
    <scope>NUCLEOTIDE SEQUENCE [LARGE SCALE GENOMIC DNA]</scope>
    <source>
        <strain evidence="2 5">LEV6574</strain>
        <strain evidence="3 4">MB42</strain>
    </source>
</reference>
<evidence type="ECO:0008006" key="6">
    <source>
        <dbReference type="Google" id="ProtNLM"/>
    </source>
</evidence>